<feature type="region of interest" description="Disordered" evidence="1">
    <location>
        <begin position="62"/>
        <end position="82"/>
    </location>
</feature>
<dbReference type="Proteomes" id="UP001567571">
    <property type="component" value="Unassembled WGS sequence"/>
</dbReference>
<comment type="caution">
    <text evidence="2">The sequence shown here is derived from an EMBL/GenBank/DDBJ whole genome shotgun (WGS) entry which is preliminary data.</text>
</comment>
<evidence type="ECO:0000256" key="1">
    <source>
        <dbReference type="SAM" id="MobiDB-lite"/>
    </source>
</evidence>
<evidence type="ECO:0000313" key="5">
    <source>
        <dbReference type="Proteomes" id="UP001567571"/>
    </source>
</evidence>
<accession>A0AAV3SRF0</accession>
<name>A0AAV3SRF0_9EURY</name>
<reference evidence="3 5" key="3">
    <citation type="submission" date="2024-06" db="EMBL/GenBank/DDBJ databases">
        <title>Halorubrum miltondacostae sp. nov., a potential PHA producer isolated from an inland solar saltern in Rio Maior, Portugal.</title>
        <authorList>
            <person name="Albuquerque L."/>
            <person name="Viver T."/>
            <person name="Barroso C."/>
            <person name="Claudino R."/>
            <person name="Galvan M."/>
            <person name="Simoes G."/>
            <person name="Lobo Da Cunha A."/>
            <person name="Egas C."/>
        </authorList>
    </citation>
    <scope>NUCLEOTIDE SEQUENCE [LARGE SCALE GENOMIC DNA]</scope>
    <source>
        <strain evidence="3 5">DSM 18646</strain>
    </source>
</reference>
<dbReference type="Proteomes" id="UP001501425">
    <property type="component" value="Unassembled WGS sequence"/>
</dbReference>
<gene>
    <name evidence="3" type="ORF">ABNG02_14275</name>
    <name evidence="2" type="ORF">GCM10008994_14740</name>
</gene>
<sequence length="82" mass="8865">MKTQIQAWPEGNGVDSSEEFAWELDIDDADSDYGALLTEWQTTRRKLALAQAPLAIGEVSQTGHLTGTDRNDVGTGDTSIVV</sequence>
<protein>
    <submittedName>
        <fullName evidence="2">Uncharacterized protein</fullName>
    </submittedName>
</protein>
<organism evidence="2 4">
    <name type="scientific">Halorubrum ejinorense</name>
    <dbReference type="NCBI Taxonomy" id="425309"/>
    <lineage>
        <taxon>Archaea</taxon>
        <taxon>Methanobacteriati</taxon>
        <taxon>Methanobacteriota</taxon>
        <taxon>Stenosarchaea group</taxon>
        <taxon>Halobacteria</taxon>
        <taxon>Halobacteriales</taxon>
        <taxon>Haloferacaceae</taxon>
        <taxon>Halorubrum</taxon>
    </lineage>
</organism>
<keyword evidence="5" id="KW-1185">Reference proteome</keyword>
<proteinExistence type="predicted"/>
<dbReference type="RefSeq" id="WP_343777934.1">
    <property type="nucleotide sequence ID" value="NZ_BAAADQ010000006.1"/>
</dbReference>
<dbReference type="EMBL" id="BAAADQ010000006">
    <property type="protein sequence ID" value="GAA0540709.1"/>
    <property type="molecule type" value="Genomic_DNA"/>
</dbReference>
<dbReference type="EMBL" id="JBEDNW010000008">
    <property type="protein sequence ID" value="MEZ3168487.1"/>
    <property type="molecule type" value="Genomic_DNA"/>
</dbReference>
<evidence type="ECO:0000313" key="2">
    <source>
        <dbReference type="EMBL" id="GAA0540709.1"/>
    </source>
</evidence>
<reference evidence="2" key="2">
    <citation type="submission" date="2023-12" db="EMBL/GenBank/DDBJ databases">
        <authorList>
            <person name="Sun Q."/>
            <person name="Inoue M."/>
        </authorList>
    </citation>
    <scope>NUCLEOTIDE SEQUENCE</scope>
    <source>
        <strain evidence="2">JCM 14265</strain>
    </source>
</reference>
<dbReference type="AlphaFoldDB" id="A0AAV3SRF0"/>
<evidence type="ECO:0000313" key="4">
    <source>
        <dbReference type="Proteomes" id="UP001501425"/>
    </source>
</evidence>
<reference evidence="2" key="1">
    <citation type="journal article" date="2014" name="Int. J. Syst. Evol. Microbiol.">
        <title>Complete genome sequence of Corynebacterium casei LMG S-19264T (=DSM 44701T), isolated from a smear-ripened cheese.</title>
        <authorList>
            <consortium name="US DOE Joint Genome Institute (JGI-PGF)"/>
            <person name="Walter F."/>
            <person name="Albersmeier A."/>
            <person name="Kalinowski J."/>
            <person name="Ruckert C."/>
        </authorList>
    </citation>
    <scope>NUCLEOTIDE SEQUENCE</scope>
    <source>
        <strain evidence="2">JCM 14265</strain>
    </source>
</reference>
<evidence type="ECO:0000313" key="3">
    <source>
        <dbReference type="EMBL" id="MEZ3168487.1"/>
    </source>
</evidence>